<gene>
    <name evidence="1" type="ORF">H5411_42550</name>
</gene>
<dbReference type="Proteomes" id="UP000550260">
    <property type="component" value="Unassembled WGS sequence"/>
</dbReference>
<dbReference type="RefSeq" id="WP_183127290.1">
    <property type="nucleotide sequence ID" value="NZ_JACJHR010000122.1"/>
</dbReference>
<protein>
    <submittedName>
        <fullName evidence="1">Uncharacterized protein</fullName>
    </submittedName>
</protein>
<organism evidence="1 2">
    <name type="scientific">Amycolatopsis echigonensis</name>
    <dbReference type="NCBI Taxonomy" id="2576905"/>
    <lineage>
        <taxon>Bacteria</taxon>
        <taxon>Bacillati</taxon>
        <taxon>Actinomycetota</taxon>
        <taxon>Actinomycetes</taxon>
        <taxon>Pseudonocardiales</taxon>
        <taxon>Pseudonocardiaceae</taxon>
        <taxon>Amycolatopsis</taxon>
    </lineage>
</organism>
<sequence length="352" mass="37092">MGEQESRTSGSEDAARSALSAVVQLSSGVRPRTGGWDRIVFIESAEHLVQGRRLCGENGLVLCPGTGAAEKGVLAYEGSLSEPGDELLVTEQLFIYTQDYLATPFLAVAGPTIVRISSSEDYDGFVQDAELARGKGVFVEQLLQPGVFLADQCALGTTHRCAGSGRLHVTVSGEVRTTPSGPGLGSVTTNPDSLVNAADASVSRDRCLDAVVDPVVLDEARARLPWLSRYLRAVDVLRDLRAAGRVGFAVSGFGGRLTADLPAGLEEPVDAPLLLWSGEEYLVCDPAQERVFRLGPDAARIFEIVLVTGSAGEAAELACAHLGLDRDTAEEAITVITTKFADSGVLLARVPA</sequence>
<name>A0A8E2B971_9PSEU</name>
<dbReference type="EMBL" id="JACJHR010000122">
    <property type="protein sequence ID" value="MBB2505786.1"/>
    <property type="molecule type" value="Genomic_DNA"/>
</dbReference>
<evidence type="ECO:0000313" key="1">
    <source>
        <dbReference type="EMBL" id="MBB2505786.1"/>
    </source>
</evidence>
<reference evidence="1 2" key="1">
    <citation type="submission" date="2020-08" db="EMBL/GenBank/DDBJ databases">
        <title>Amycolatopsis echigonensis JCM 21831.</title>
        <authorList>
            <person name="Tedsree N."/>
            <person name="Kuncharoen N."/>
            <person name="Likhitwitayawuid K."/>
            <person name="Tanasupawat S."/>
        </authorList>
    </citation>
    <scope>NUCLEOTIDE SEQUENCE [LARGE SCALE GENOMIC DNA]</scope>
    <source>
        <strain evidence="1 2">JCM 21831</strain>
    </source>
</reference>
<comment type="caution">
    <text evidence="1">The sequence shown here is derived from an EMBL/GenBank/DDBJ whole genome shotgun (WGS) entry which is preliminary data.</text>
</comment>
<dbReference type="AlphaFoldDB" id="A0A8E2B971"/>
<proteinExistence type="predicted"/>
<accession>A0A8E2B971</accession>
<dbReference type="InterPro" id="IPR049693">
    <property type="entry name" value="Daptide_RRE"/>
</dbReference>
<dbReference type="NCBIfam" id="NF041823">
    <property type="entry name" value="daptide_RRE"/>
    <property type="match status" value="1"/>
</dbReference>
<evidence type="ECO:0000313" key="2">
    <source>
        <dbReference type="Proteomes" id="UP000550260"/>
    </source>
</evidence>